<feature type="non-terminal residue" evidence="10">
    <location>
        <position position="1"/>
    </location>
</feature>
<evidence type="ECO:0000256" key="1">
    <source>
        <dbReference type="ARBA" id="ARBA00004141"/>
    </source>
</evidence>
<feature type="chain" id="PRO_5041339611" description="SID1 transmembrane family member 2" evidence="9">
    <location>
        <begin position="22"/>
        <end position="763"/>
    </location>
</feature>
<proteinExistence type="inferred from homology"/>
<evidence type="ECO:0008006" key="12">
    <source>
        <dbReference type="Google" id="ProtNLM"/>
    </source>
</evidence>
<name>A0AA36CGP1_9BILA</name>
<feature type="transmembrane region" description="Helical" evidence="8">
    <location>
        <begin position="621"/>
        <end position="639"/>
    </location>
</feature>
<feature type="signal peptide" evidence="9">
    <location>
        <begin position="1"/>
        <end position="21"/>
    </location>
</feature>
<keyword evidence="4 9" id="KW-0732">Signal</keyword>
<feature type="transmembrane region" description="Helical" evidence="8">
    <location>
        <begin position="291"/>
        <end position="318"/>
    </location>
</feature>
<evidence type="ECO:0000256" key="9">
    <source>
        <dbReference type="SAM" id="SignalP"/>
    </source>
</evidence>
<evidence type="ECO:0000256" key="5">
    <source>
        <dbReference type="ARBA" id="ARBA00022989"/>
    </source>
</evidence>
<dbReference type="EMBL" id="CATQJA010001645">
    <property type="protein sequence ID" value="CAJ0568036.1"/>
    <property type="molecule type" value="Genomic_DNA"/>
</dbReference>
<evidence type="ECO:0000313" key="11">
    <source>
        <dbReference type="Proteomes" id="UP001177023"/>
    </source>
</evidence>
<evidence type="ECO:0000313" key="10">
    <source>
        <dbReference type="EMBL" id="CAJ0568036.1"/>
    </source>
</evidence>
<dbReference type="AlphaFoldDB" id="A0AA36CGP1"/>
<feature type="transmembrane region" description="Helical" evidence="8">
    <location>
        <begin position="729"/>
        <end position="748"/>
    </location>
</feature>
<feature type="transmembrane region" description="Helical" evidence="8">
    <location>
        <begin position="575"/>
        <end position="595"/>
    </location>
</feature>
<dbReference type="PANTHER" id="PTHR12185">
    <property type="entry name" value="SID1 TRANSMEMBRANE FAMILY MEMEBER"/>
    <property type="match status" value="1"/>
</dbReference>
<evidence type="ECO:0000256" key="6">
    <source>
        <dbReference type="ARBA" id="ARBA00023136"/>
    </source>
</evidence>
<organism evidence="10 11">
    <name type="scientific">Mesorhabditis spiculigera</name>
    <dbReference type="NCBI Taxonomy" id="96644"/>
    <lineage>
        <taxon>Eukaryota</taxon>
        <taxon>Metazoa</taxon>
        <taxon>Ecdysozoa</taxon>
        <taxon>Nematoda</taxon>
        <taxon>Chromadorea</taxon>
        <taxon>Rhabditida</taxon>
        <taxon>Rhabditina</taxon>
        <taxon>Rhabditomorpha</taxon>
        <taxon>Rhabditoidea</taxon>
        <taxon>Rhabditidae</taxon>
        <taxon>Mesorhabditinae</taxon>
        <taxon>Mesorhabditis</taxon>
    </lineage>
</organism>
<dbReference type="PANTHER" id="PTHR12185:SF14">
    <property type="entry name" value="CHOLESTEROL UPTAKE PROTEIN 1"/>
    <property type="match status" value="1"/>
</dbReference>
<dbReference type="GO" id="GO:0003725">
    <property type="term" value="F:double-stranded RNA binding"/>
    <property type="evidence" value="ECO:0007669"/>
    <property type="project" value="TreeGrafter"/>
</dbReference>
<dbReference type="GO" id="GO:0005886">
    <property type="term" value="C:plasma membrane"/>
    <property type="evidence" value="ECO:0007669"/>
    <property type="project" value="TreeGrafter"/>
</dbReference>
<protein>
    <recommendedName>
        <fullName evidence="12">SID1 transmembrane family member 2</fullName>
    </recommendedName>
</protein>
<comment type="similarity">
    <text evidence="2">Belongs to the SID1 family.</text>
</comment>
<evidence type="ECO:0000256" key="8">
    <source>
        <dbReference type="SAM" id="Phobius"/>
    </source>
</evidence>
<keyword evidence="7" id="KW-0325">Glycoprotein</keyword>
<dbReference type="Proteomes" id="UP001177023">
    <property type="component" value="Unassembled WGS sequence"/>
</dbReference>
<gene>
    <name evidence="10" type="ORF">MSPICULIGERA_LOCUS6563</name>
</gene>
<keyword evidence="11" id="KW-1185">Reference proteome</keyword>
<feature type="transmembrane region" description="Helical" evidence="8">
    <location>
        <begin position="645"/>
        <end position="666"/>
    </location>
</feature>
<evidence type="ECO:0000256" key="2">
    <source>
        <dbReference type="ARBA" id="ARBA00006618"/>
    </source>
</evidence>
<keyword evidence="6 8" id="KW-0472">Membrane</keyword>
<keyword evidence="3 8" id="KW-0812">Transmembrane</keyword>
<evidence type="ECO:0000256" key="3">
    <source>
        <dbReference type="ARBA" id="ARBA00022692"/>
    </source>
</evidence>
<dbReference type="GO" id="GO:0005764">
    <property type="term" value="C:lysosome"/>
    <property type="evidence" value="ECO:0007669"/>
    <property type="project" value="TreeGrafter"/>
</dbReference>
<feature type="transmembrane region" description="Helical" evidence="8">
    <location>
        <begin position="451"/>
        <end position="467"/>
    </location>
</feature>
<accession>A0AA36CGP1</accession>
<sequence length="763" mass="84500">MGPLFGLFFGALIGCAFSVQAIDNCLKNRLDLNGSLDFAVIPIQLLGGRSYKCHAAGEETMVFRLDDDQEAVEHALGIRVLLDEATTSPALHVTATNGHDLDAFSVPELASNDQRGATRVLLPFSENPAKPPIVTVTPLQAVGFIITFFQVQMAQYRFLLSGSDLSKTITPSKLKESGYLEHQVISKVPGKLLRIRINSSDPQSCMRIYFRTETEALRHNALLSPENVNFVTMTSRLYLDLELSTEPLQIRYVLNGNDEECGTIWESPKQREKQLQIHYELVEHPGYGKPILALVALFFGVASLPVVVVASPILLAVIKKSLAAPQDEESLAEALPGSGEDTRDSLLVPGGPVIPALRGGPENELDWLGGDQNSERSDEVKIKPGEDYELFRDREKSALPLAACQFAVFLLPPILQEAYGFFTDPAPGPESCYHNFACARPLGSIASFNHIISNLGYVFVGVVYLVFQWKRAAWFSGNEKTEHQFGVYRSSSVDMALGVSLMCEAVASAVYHLCPSKSAYKFDTPFIVSFCVLAMLRLYGSRHGPPTHRHIQALIAGTLAVDFCMQKLAEHLPGSWPLQAVFFLALLLGVLIKIYSGKHVMKFLRQPQFLRRLWLNYRSRLLLGVLGINVSLAAVYFFVHRYLHSNQLIVFFAVTNLLLYVGYYLVNKVHIKERISRLSGFAMLISCILWAMALIAFTRQETDWAVSPALSRDLNSECSLFDFFDQHDIWHVLSALAAGGSLLALATVDDPTATVPRANLVVF</sequence>
<feature type="transmembrane region" description="Helical" evidence="8">
    <location>
        <begin position="678"/>
        <end position="697"/>
    </location>
</feature>
<evidence type="ECO:0000256" key="7">
    <source>
        <dbReference type="ARBA" id="ARBA00023180"/>
    </source>
</evidence>
<keyword evidence="5 8" id="KW-1133">Transmembrane helix</keyword>
<dbReference type="Pfam" id="PF13965">
    <property type="entry name" value="SID-1_RNA_chan"/>
    <property type="match status" value="1"/>
</dbReference>
<comment type="caution">
    <text evidence="10">The sequence shown here is derived from an EMBL/GenBank/DDBJ whole genome shotgun (WGS) entry which is preliminary data.</text>
</comment>
<dbReference type="GO" id="GO:0051033">
    <property type="term" value="F:RNA transmembrane transporter activity"/>
    <property type="evidence" value="ECO:0007669"/>
    <property type="project" value="TreeGrafter"/>
</dbReference>
<evidence type="ECO:0000256" key="4">
    <source>
        <dbReference type="ARBA" id="ARBA00022729"/>
    </source>
</evidence>
<dbReference type="InterPro" id="IPR025958">
    <property type="entry name" value="SID1_TM_fam"/>
</dbReference>
<reference evidence="10" key="1">
    <citation type="submission" date="2023-06" db="EMBL/GenBank/DDBJ databases">
        <authorList>
            <person name="Delattre M."/>
        </authorList>
    </citation>
    <scope>NUCLEOTIDE SEQUENCE</scope>
    <source>
        <strain evidence="10">AF72</strain>
    </source>
</reference>
<comment type="subcellular location">
    <subcellularLocation>
        <location evidence="1">Membrane</location>
        <topology evidence="1">Multi-pass membrane protein</topology>
    </subcellularLocation>
</comment>